<proteinExistence type="predicted"/>
<dbReference type="InterPro" id="IPR008312">
    <property type="entry name" value="T6SS_TssB1"/>
</dbReference>
<comment type="caution">
    <text evidence="3">The sequence shown here is derived from an EMBL/GenBank/DDBJ whole genome shotgun (WGS) entry which is preliminary data.</text>
</comment>
<evidence type="ECO:0000313" key="3">
    <source>
        <dbReference type="EMBL" id="RZI45871.1"/>
    </source>
</evidence>
<dbReference type="InterPro" id="IPR044031">
    <property type="entry name" value="TssC1_N"/>
</dbReference>
<dbReference type="AlphaFoldDB" id="A0A4Q7DG93"/>
<dbReference type="InterPro" id="IPR044032">
    <property type="entry name" value="TssC1_C"/>
</dbReference>
<evidence type="ECO:0000313" key="4">
    <source>
        <dbReference type="Proteomes" id="UP000293550"/>
    </source>
</evidence>
<dbReference type="NCBIfam" id="TIGR03355">
    <property type="entry name" value="VI_chp_2"/>
    <property type="match status" value="1"/>
</dbReference>
<evidence type="ECO:0000259" key="2">
    <source>
        <dbReference type="Pfam" id="PF18945"/>
    </source>
</evidence>
<feature type="domain" description="TssC1 C-terminal" evidence="2">
    <location>
        <begin position="531"/>
        <end position="641"/>
    </location>
</feature>
<dbReference type="InterPro" id="IPR010269">
    <property type="entry name" value="T6SS_TssC-like"/>
</dbReference>
<name>A0A4Q7DG93_9PROT</name>
<dbReference type="PANTHER" id="PTHR35565">
    <property type="entry name" value="CYTOPLASMIC PROTEIN-RELATED"/>
    <property type="match status" value="1"/>
</dbReference>
<dbReference type="Pfam" id="PF05591">
    <property type="entry name" value="T6SS_VipA"/>
    <property type="match status" value="1"/>
</dbReference>
<feature type="domain" description="TssC1 N-terminal" evidence="1">
    <location>
        <begin position="221"/>
        <end position="521"/>
    </location>
</feature>
<accession>A0A4Q7DG93</accession>
<dbReference type="Proteomes" id="UP000293550">
    <property type="component" value="Unassembled WGS sequence"/>
</dbReference>
<reference evidence="3 4" key="1">
    <citation type="submission" date="2018-10" db="EMBL/GenBank/DDBJ databases">
        <title>An updated phylogeny of the Alphaproteobacteria reveals that the parasitic Rickettsiales and Holosporales have independent origins.</title>
        <authorList>
            <person name="Munoz-Gomez S.A."/>
            <person name="Hess S."/>
            <person name="Burger G."/>
            <person name="Lang B.F."/>
            <person name="Susko E."/>
            <person name="Slamovits C.H."/>
            <person name="Roger A.J."/>
        </authorList>
    </citation>
    <scope>NUCLEOTIDE SEQUENCE [LARGE SCALE GENOMIC DNA]</scope>
    <source>
        <strain evidence="3">HOLO01</strain>
    </source>
</reference>
<dbReference type="Pfam" id="PF18945">
    <property type="entry name" value="VipB_2"/>
    <property type="match status" value="1"/>
</dbReference>
<dbReference type="PANTHER" id="PTHR35565:SF3">
    <property type="entry name" value="TYPE VI SECRETION SYSTEM SHEATH PROTEIN TSSC1"/>
    <property type="match status" value="1"/>
</dbReference>
<dbReference type="EMBL" id="SCFB01000006">
    <property type="protein sequence ID" value="RZI45871.1"/>
    <property type="molecule type" value="Genomic_DNA"/>
</dbReference>
<gene>
    <name evidence="3" type="primary">tssC</name>
    <name evidence="3" type="ORF">EQU50_05415</name>
</gene>
<evidence type="ECO:0000259" key="1">
    <source>
        <dbReference type="Pfam" id="PF05943"/>
    </source>
</evidence>
<keyword evidence="4" id="KW-1185">Reference proteome</keyword>
<dbReference type="NCBIfam" id="TIGR03358">
    <property type="entry name" value="VI_chp_5"/>
    <property type="match status" value="1"/>
</dbReference>
<dbReference type="OrthoDB" id="9764000at2"/>
<dbReference type="Pfam" id="PF05943">
    <property type="entry name" value="VipB"/>
    <property type="match status" value="1"/>
</dbReference>
<sequence>MSESIQHKLDRVRPPRVQITYDVEIGNAIEMKELPFVVGIMADLSGMPTDPLPKVKARKFVEIDRDNFNEIMASIKPRLAIRVPNKVLGDGTDTSIELFFQSMDDFGPLNLVKQIPALAELYQSRTLLKDLLTKLDGNDALDELLTAIMSDTAKHDGLVADLGVTDAATPTPVFTELLTTGKLARDETQNPFAHQMLGEFIAQLAKPPAVVTNNVVAFMNQRVQQIDELIGAQLNEVMHQSDFQALEGSWRGLNYLVMNTETSTHLKLRLLNITKKELLQDLEKAIEFDQSQLFKKIYEEEYGTFGGHPYSCLVGDYEFTRHPQDLELLERISGVAAAAHTPLIVAAHAKLFDLDSFEHLGVPRDLSKIFESLELIKWTSFRASEDSRYVSLVLPHVLMRLPYGANTVPVEGLNFEEDVTGSNSSHFCWGNAAYILAQRITNAFALYGWTAAIRGVEGGGIVEDLPSYTFKTTDGDIALKCPTETAITDRREKELSDLGFISLCHCKGTDYAAFFGGQTSQKPKVYNLDDANANASLSARLPYVLAASRFAHYIKVIMRDKIGSFMTKDNVALYLNTWIASYILLNDDAPQSVKAKYPLREARIDVFDIPGKPGSYRAVVYLRPHFQMEELTASIRLVATLPPPAK</sequence>
<organism evidence="3 4">
    <name type="scientific">Candidatus Finniella inopinata</name>
    <dbReference type="NCBI Taxonomy" id="1696036"/>
    <lineage>
        <taxon>Bacteria</taxon>
        <taxon>Pseudomonadati</taxon>
        <taxon>Pseudomonadota</taxon>
        <taxon>Alphaproteobacteria</taxon>
        <taxon>Holosporales</taxon>
        <taxon>Candidatus Paracaedibacteraceae</taxon>
        <taxon>Candidatus Finniella</taxon>
    </lineage>
</organism>
<protein>
    <submittedName>
        <fullName evidence="3">Type VI secretion system contractile sheath large subunit</fullName>
    </submittedName>
</protein>